<dbReference type="EMBL" id="LPZR01000164">
    <property type="protein sequence ID" value="KYO52017.1"/>
    <property type="molecule type" value="Genomic_DNA"/>
</dbReference>
<feature type="domain" description="TonB-dependent receptor plug" evidence="15">
    <location>
        <begin position="73"/>
        <end position="172"/>
    </location>
</feature>
<keyword evidence="9 10" id="KW-0998">Cell outer membrane</keyword>
<keyword evidence="8" id="KW-0675">Receptor</keyword>
<feature type="region of interest" description="Disordered" evidence="12">
    <location>
        <begin position="30"/>
        <end position="64"/>
    </location>
</feature>
<dbReference type="GO" id="GO:0038023">
    <property type="term" value="F:signaling receptor activity"/>
    <property type="evidence" value="ECO:0007669"/>
    <property type="project" value="InterPro"/>
</dbReference>
<name>A0A162KT13_9PROT</name>
<comment type="subcellular location">
    <subcellularLocation>
        <location evidence="1 10">Cell outer membrane</location>
        <topology evidence="1 10">Multi-pass membrane protein</topology>
    </subcellularLocation>
</comment>
<dbReference type="Proteomes" id="UP000075787">
    <property type="component" value="Unassembled WGS sequence"/>
</dbReference>
<feature type="chain" id="PRO_5007836861" description="TonB-dependent siderophore receptor" evidence="13">
    <location>
        <begin position="29"/>
        <end position="711"/>
    </location>
</feature>
<evidence type="ECO:0000256" key="10">
    <source>
        <dbReference type="PROSITE-ProRule" id="PRU01360"/>
    </source>
</evidence>
<dbReference type="PROSITE" id="PS52016">
    <property type="entry name" value="TONB_DEPENDENT_REC_3"/>
    <property type="match status" value="1"/>
</dbReference>
<accession>A0A162KT13</accession>
<dbReference type="SUPFAM" id="SSF56935">
    <property type="entry name" value="Porins"/>
    <property type="match status" value="1"/>
</dbReference>
<comment type="similarity">
    <text evidence="2 10 11">Belongs to the TonB-dependent receptor family.</text>
</comment>
<dbReference type="GeneID" id="97241673"/>
<evidence type="ECO:0000256" key="8">
    <source>
        <dbReference type="ARBA" id="ARBA00023170"/>
    </source>
</evidence>
<dbReference type="InterPro" id="IPR010105">
    <property type="entry name" value="TonB_sidphr_rcpt"/>
</dbReference>
<dbReference type="InterPro" id="IPR012910">
    <property type="entry name" value="Plug_dom"/>
</dbReference>
<comment type="caution">
    <text evidence="16">The sequence shown here is derived from an EMBL/GenBank/DDBJ whole genome shotgun (WGS) entry which is preliminary data.</text>
</comment>
<keyword evidence="6 11" id="KW-0798">TonB box</keyword>
<evidence type="ECO:0000256" key="11">
    <source>
        <dbReference type="RuleBase" id="RU003357"/>
    </source>
</evidence>
<dbReference type="GO" id="GO:0009279">
    <property type="term" value="C:cell outer membrane"/>
    <property type="evidence" value="ECO:0007669"/>
    <property type="project" value="UniProtKB-SubCell"/>
</dbReference>
<evidence type="ECO:0000256" key="1">
    <source>
        <dbReference type="ARBA" id="ARBA00004571"/>
    </source>
</evidence>
<keyword evidence="5 10" id="KW-0812">Transmembrane</keyword>
<evidence type="ECO:0000313" key="16">
    <source>
        <dbReference type="EMBL" id="KYO52017.1"/>
    </source>
</evidence>
<feature type="domain" description="TonB-dependent receptor-like beta-barrel" evidence="14">
    <location>
        <begin position="256"/>
        <end position="679"/>
    </location>
</feature>
<reference evidence="16 17" key="1">
    <citation type="submission" date="2015-12" db="EMBL/GenBank/DDBJ databases">
        <title>Genome sequence of Tistrella mobilis MCCC 1A02139.</title>
        <authorList>
            <person name="Lu L."/>
            <person name="Lai Q."/>
            <person name="Shao Z."/>
            <person name="Qian P."/>
        </authorList>
    </citation>
    <scope>NUCLEOTIDE SEQUENCE [LARGE SCALE GENOMIC DNA]</scope>
    <source>
        <strain evidence="16 17">MCCC 1A02139</strain>
    </source>
</reference>
<keyword evidence="7 10" id="KW-0472">Membrane</keyword>
<dbReference type="InterPro" id="IPR039426">
    <property type="entry name" value="TonB-dep_rcpt-like"/>
</dbReference>
<dbReference type="RefSeq" id="WP_062765304.1">
    <property type="nucleotide sequence ID" value="NZ_CP121045.1"/>
</dbReference>
<dbReference type="InterPro" id="IPR037066">
    <property type="entry name" value="Plug_dom_sf"/>
</dbReference>
<dbReference type="InterPro" id="IPR000531">
    <property type="entry name" value="Beta-barrel_TonB"/>
</dbReference>
<evidence type="ECO:0000256" key="2">
    <source>
        <dbReference type="ARBA" id="ARBA00009810"/>
    </source>
</evidence>
<dbReference type="PANTHER" id="PTHR32552">
    <property type="entry name" value="FERRICHROME IRON RECEPTOR-RELATED"/>
    <property type="match status" value="1"/>
</dbReference>
<proteinExistence type="inferred from homology"/>
<gene>
    <name evidence="16" type="ORF">AUP44_07370</name>
</gene>
<evidence type="ECO:0000259" key="15">
    <source>
        <dbReference type="Pfam" id="PF07715"/>
    </source>
</evidence>
<protein>
    <recommendedName>
        <fullName evidence="18">TonB-dependent siderophore receptor</fullName>
    </recommendedName>
</protein>
<dbReference type="GO" id="GO:0015344">
    <property type="term" value="F:siderophore uptake transmembrane transporter activity"/>
    <property type="evidence" value="ECO:0007669"/>
    <property type="project" value="TreeGrafter"/>
</dbReference>
<dbReference type="Gene3D" id="2.170.130.10">
    <property type="entry name" value="TonB-dependent receptor, plug domain"/>
    <property type="match status" value="1"/>
</dbReference>
<dbReference type="Pfam" id="PF00593">
    <property type="entry name" value="TonB_dep_Rec_b-barrel"/>
    <property type="match status" value="1"/>
</dbReference>
<sequence length="711" mass="76965">MRQPCPFLVLPLLATVATGALMVSQARAEDAQSLPSLEVEDERSFPSDPGRTEGSTGYGSDRVAVGGKQVRDIREVPRSISVATRARMDDQNMTQLEDVARRTPGFLALTNDPGRSSIFVRGYEIDNALVDGLPAPISSIYGTQPDLAIFDRVELLRGPSVLFGGTGEPGGIVNLVRKRPTESFQARGTLEAGSWNNYRGVADVSGPLSADGSIRGRVVGAYQDRESFTDVTENQVGVGYAAIDADLDEDTLLSLGAWRQEREATPFSGLPVSTTGRSLGLSRSTFVGADWNRFENSSNEASASLTHRFGDDSRLQIGGRVADRSVDLKYAYGSTAVDPAIGTTNIIAIQRHYEERAYALDANYLKPIEAFGQRHELLIGADWRRYVQSLDAGSARGLGTVNVYNPSPDIAEPDIAISQRTRTEPEQFGIYGQATIRPVEDWTVLLGGRLAWAETRVTNRNTGSVSSVKDSAEFIPDVGIVYDLTPDIALYANYSGIFQQQTGTNAALEALNPRTGEQYELGVKAKLGDSGLLGTFDVFRMRDEDRAVAVSGTTYYAEGAEVESRGVEAEIAGTILPGWEVEAGYAYTRTEYLKNATTASGGTYSTYTPKHVVSAFTRYTFQDGPMAGVHLGGGVRWLSSFYNVAGNLEIEEDGYVVTDLQAGWGFAPGYDVTLSVNNVFDEVYYDRVGGAGLFNYYGAPRNVLLSLKASF</sequence>
<dbReference type="OrthoDB" id="9760333at2"/>
<dbReference type="AlphaFoldDB" id="A0A162KT13"/>
<evidence type="ECO:0000256" key="13">
    <source>
        <dbReference type="SAM" id="SignalP"/>
    </source>
</evidence>
<dbReference type="Pfam" id="PF07715">
    <property type="entry name" value="Plug"/>
    <property type="match status" value="1"/>
</dbReference>
<dbReference type="InterPro" id="IPR036942">
    <property type="entry name" value="Beta-barrel_TonB_sf"/>
</dbReference>
<evidence type="ECO:0000259" key="14">
    <source>
        <dbReference type="Pfam" id="PF00593"/>
    </source>
</evidence>
<feature type="signal peptide" evidence="13">
    <location>
        <begin position="1"/>
        <end position="28"/>
    </location>
</feature>
<evidence type="ECO:0000256" key="12">
    <source>
        <dbReference type="SAM" id="MobiDB-lite"/>
    </source>
</evidence>
<dbReference type="GO" id="GO:0015891">
    <property type="term" value="P:siderophore transport"/>
    <property type="evidence" value="ECO:0007669"/>
    <property type="project" value="InterPro"/>
</dbReference>
<evidence type="ECO:0000256" key="5">
    <source>
        <dbReference type="ARBA" id="ARBA00022692"/>
    </source>
</evidence>
<dbReference type="CDD" id="cd01347">
    <property type="entry name" value="ligand_gated_channel"/>
    <property type="match status" value="1"/>
</dbReference>
<organism evidence="16 17">
    <name type="scientific">Tistrella mobilis</name>
    <dbReference type="NCBI Taxonomy" id="171437"/>
    <lineage>
        <taxon>Bacteria</taxon>
        <taxon>Pseudomonadati</taxon>
        <taxon>Pseudomonadota</taxon>
        <taxon>Alphaproteobacteria</taxon>
        <taxon>Geminicoccales</taxon>
        <taxon>Geminicoccaceae</taxon>
        <taxon>Tistrella</taxon>
    </lineage>
</organism>
<evidence type="ECO:0000256" key="7">
    <source>
        <dbReference type="ARBA" id="ARBA00023136"/>
    </source>
</evidence>
<dbReference type="PANTHER" id="PTHR32552:SF74">
    <property type="entry name" value="HYDROXAMATE SIDEROPHORE RECEPTOR FHUE"/>
    <property type="match status" value="1"/>
</dbReference>
<evidence type="ECO:0000313" key="17">
    <source>
        <dbReference type="Proteomes" id="UP000075787"/>
    </source>
</evidence>
<keyword evidence="13" id="KW-0732">Signal</keyword>
<evidence type="ECO:0000256" key="4">
    <source>
        <dbReference type="ARBA" id="ARBA00022452"/>
    </source>
</evidence>
<evidence type="ECO:0008006" key="18">
    <source>
        <dbReference type="Google" id="ProtNLM"/>
    </source>
</evidence>
<keyword evidence="3 10" id="KW-0813">Transport</keyword>
<evidence type="ECO:0000256" key="3">
    <source>
        <dbReference type="ARBA" id="ARBA00022448"/>
    </source>
</evidence>
<keyword evidence="4 10" id="KW-1134">Transmembrane beta strand</keyword>
<evidence type="ECO:0000256" key="6">
    <source>
        <dbReference type="ARBA" id="ARBA00023077"/>
    </source>
</evidence>
<dbReference type="NCBIfam" id="TIGR01783">
    <property type="entry name" value="TonB-siderophor"/>
    <property type="match status" value="1"/>
</dbReference>
<evidence type="ECO:0000256" key="9">
    <source>
        <dbReference type="ARBA" id="ARBA00023237"/>
    </source>
</evidence>
<dbReference type="Gene3D" id="2.40.170.20">
    <property type="entry name" value="TonB-dependent receptor, beta-barrel domain"/>
    <property type="match status" value="1"/>
</dbReference>